<evidence type="ECO:0000313" key="2">
    <source>
        <dbReference type="WBParaSite" id="SPAL_0000350375.1"/>
    </source>
</evidence>
<dbReference type="Proteomes" id="UP000046392">
    <property type="component" value="Unplaced"/>
</dbReference>
<reference evidence="2" key="1">
    <citation type="submission" date="2017-02" db="UniProtKB">
        <authorList>
            <consortium name="WormBaseParasite"/>
        </authorList>
    </citation>
    <scope>IDENTIFICATION</scope>
</reference>
<organism evidence="1 2">
    <name type="scientific">Strongyloides papillosus</name>
    <name type="common">Intestinal threadworm</name>
    <dbReference type="NCBI Taxonomy" id="174720"/>
    <lineage>
        <taxon>Eukaryota</taxon>
        <taxon>Metazoa</taxon>
        <taxon>Ecdysozoa</taxon>
        <taxon>Nematoda</taxon>
        <taxon>Chromadorea</taxon>
        <taxon>Rhabditida</taxon>
        <taxon>Tylenchina</taxon>
        <taxon>Panagrolaimomorpha</taxon>
        <taxon>Strongyloidoidea</taxon>
        <taxon>Strongyloididae</taxon>
        <taxon>Strongyloides</taxon>
    </lineage>
</organism>
<accession>A0A0N5BBV1</accession>
<dbReference type="WBParaSite" id="SPAL_0000350375.1">
    <property type="protein sequence ID" value="SPAL_0000350375.1"/>
    <property type="gene ID" value="SPAL_0000350375"/>
</dbReference>
<evidence type="ECO:0000313" key="1">
    <source>
        <dbReference type="Proteomes" id="UP000046392"/>
    </source>
</evidence>
<keyword evidence="1" id="KW-1185">Reference proteome</keyword>
<proteinExistence type="predicted"/>
<name>A0A0N5BBV1_STREA</name>
<sequence>MSSNNDKILRYQLHRLENIDSYSPFAPKIKVTSNRIPKRKTIISILWVLMGLSFKSRHFFCI</sequence>
<dbReference type="AlphaFoldDB" id="A0A0N5BBV1"/>
<protein>
    <submittedName>
        <fullName evidence="2">Uncharacterized protein</fullName>
    </submittedName>
</protein>